<keyword evidence="2" id="KW-1185">Reference proteome</keyword>
<evidence type="ECO:0000313" key="1">
    <source>
        <dbReference type="EMBL" id="TFY71256.1"/>
    </source>
</evidence>
<reference evidence="1 2" key="1">
    <citation type="submission" date="2019-02" db="EMBL/GenBank/DDBJ databases">
        <title>Genome sequencing of the rare red list fungi Dentipellis fragilis.</title>
        <authorList>
            <person name="Buettner E."/>
            <person name="Kellner H."/>
        </authorList>
    </citation>
    <scope>NUCLEOTIDE SEQUENCE [LARGE SCALE GENOMIC DNA]</scope>
    <source>
        <strain evidence="1 2">DSM 105465</strain>
    </source>
</reference>
<evidence type="ECO:0000313" key="2">
    <source>
        <dbReference type="Proteomes" id="UP000298327"/>
    </source>
</evidence>
<gene>
    <name evidence="1" type="ORF">EVG20_g1748</name>
</gene>
<accession>A0A4Y9Z8Q6</accession>
<organism evidence="1 2">
    <name type="scientific">Dentipellis fragilis</name>
    <dbReference type="NCBI Taxonomy" id="205917"/>
    <lineage>
        <taxon>Eukaryota</taxon>
        <taxon>Fungi</taxon>
        <taxon>Dikarya</taxon>
        <taxon>Basidiomycota</taxon>
        <taxon>Agaricomycotina</taxon>
        <taxon>Agaricomycetes</taxon>
        <taxon>Russulales</taxon>
        <taxon>Hericiaceae</taxon>
        <taxon>Dentipellis</taxon>
    </lineage>
</organism>
<dbReference type="AlphaFoldDB" id="A0A4Y9Z8Q6"/>
<sequence>MSLRRAMAWEFPSVCSRHEAARMMRMACDLRTVVHSIAADCVRLSIWFVFSSTAERSWTFMSRPPPSFLAAAGPDGPETGLGYLDADGRDCSAFGKPSGT</sequence>
<comment type="caution">
    <text evidence="1">The sequence shown here is derived from an EMBL/GenBank/DDBJ whole genome shotgun (WGS) entry which is preliminary data.</text>
</comment>
<proteinExistence type="predicted"/>
<protein>
    <submittedName>
        <fullName evidence="1">Uncharacterized protein</fullName>
    </submittedName>
</protein>
<dbReference type="Proteomes" id="UP000298327">
    <property type="component" value="Unassembled WGS sequence"/>
</dbReference>
<name>A0A4Y9Z8Q6_9AGAM</name>
<dbReference type="EMBL" id="SEOQ01000059">
    <property type="protein sequence ID" value="TFY71256.1"/>
    <property type="molecule type" value="Genomic_DNA"/>
</dbReference>